<dbReference type="GO" id="GO:0005640">
    <property type="term" value="C:nuclear outer membrane"/>
    <property type="evidence" value="ECO:0007669"/>
    <property type="project" value="TreeGrafter"/>
</dbReference>
<keyword evidence="13" id="KW-0539">Nucleus</keyword>
<dbReference type="CDD" id="cd00176">
    <property type="entry name" value="SPEC"/>
    <property type="match status" value="2"/>
</dbReference>
<keyword evidence="8" id="KW-1133">Transmembrane helix</keyword>
<evidence type="ECO:0000256" key="10">
    <source>
        <dbReference type="ARBA" id="ARBA00023136"/>
    </source>
</evidence>
<evidence type="ECO:0000256" key="3">
    <source>
        <dbReference type="ARBA" id="ARBA00004245"/>
    </source>
</evidence>
<dbReference type="PANTHER" id="PTHR47535">
    <property type="entry name" value="MUSCLE-SPECIFIC PROTEIN 300 KDA, ISOFORM G"/>
    <property type="match status" value="1"/>
</dbReference>
<keyword evidence="12" id="KW-0206">Cytoskeleton</keyword>
<dbReference type="GO" id="GO:0051015">
    <property type="term" value="F:actin filament binding"/>
    <property type="evidence" value="ECO:0007669"/>
    <property type="project" value="TreeGrafter"/>
</dbReference>
<keyword evidence="17" id="KW-1185">Reference proteome</keyword>
<dbReference type="PROSITE" id="PS00020">
    <property type="entry name" value="ACTININ_2"/>
    <property type="match status" value="1"/>
</dbReference>
<dbReference type="PANTHER" id="PTHR47535:SF1">
    <property type="entry name" value="NESPRIN-1"/>
    <property type="match status" value="1"/>
</dbReference>
<evidence type="ECO:0000313" key="18">
    <source>
        <dbReference type="WBParaSite" id="maker-uti_cns_0003115-snap-gene-0.4-mRNA-1"/>
    </source>
</evidence>
<dbReference type="SMART" id="SM00033">
    <property type="entry name" value="CH"/>
    <property type="match status" value="2"/>
</dbReference>
<dbReference type="GO" id="GO:0007097">
    <property type="term" value="P:nuclear migration"/>
    <property type="evidence" value="ECO:0007669"/>
    <property type="project" value="TreeGrafter"/>
</dbReference>
<keyword evidence="9 14" id="KW-0175">Coiled coil</keyword>
<dbReference type="SUPFAM" id="SSF47576">
    <property type="entry name" value="Calponin-homology domain, CH-domain"/>
    <property type="match status" value="1"/>
</dbReference>
<evidence type="ECO:0000256" key="12">
    <source>
        <dbReference type="ARBA" id="ARBA00023212"/>
    </source>
</evidence>
<dbReference type="GO" id="GO:0034993">
    <property type="term" value="C:meiotic nuclear membrane microtubule tethering complex"/>
    <property type="evidence" value="ECO:0007669"/>
    <property type="project" value="TreeGrafter"/>
</dbReference>
<feature type="coiled-coil region" evidence="14">
    <location>
        <begin position="1947"/>
        <end position="2008"/>
    </location>
</feature>
<evidence type="ECO:0000256" key="15">
    <source>
        <dbReference type="SAM" id="MobiDB-lite"/>
    </source>
</evidence>
<reference evidence="18" key="1">
    <citation type="submission" date="2016-11" db="UniProtKB">
        <authorList>
            <consortium name="WormBaseParasite"/>
        </authorList>
    </citation>
    <scope>IDENTIFICATION</scope>
</reference>
<dbReference type="InterPro" id="IPR018159">
    <property type="entry name" value="Spectrin/alpha-actinin"/>
</dbReference>
<evidence type="ECO:0000256" key="13">
    <source>
        <dbReference type="ARBA" id="ARBA00023242"/>
    </source>
</evidence>
<dbReference type="PROSITE" id="PS50021">
    <property type="entry name" value="CH"/>
    <property type="match status" value="2"/>
</dbReference>
<dbReference type="InterPro" id="IPR001715">
    <property type="entry name" value="CH_dom"/>
</dbReference>
<dbReference type="Pfam" id="PF25034">
    <property type="entry name" value="Spectrin_SYNE1"/>
    <property type="match status" value="1"/>
</dbReference>
<keyword evidence="10" id="KW-0472">Membrane</keyword>
<evidence type="ECO:0000256" key="6">
    <source>
        <dbReference type="ARBA" id="ARBA00022692"/>
    </source>
</evidence>
<evidence type="ECO:0000259" key="16">
    <source>
        <dbReference type="PROSITE" id="PS50021"/>
    </source>
</evidence>
<keyword evidence="5" id="KW-0963">Cytoplasm</keyword>
<evidence type="ECO:0000256" key="4">
    <source>
        <dbReference type="ARBA" id="ARBA00008619"/>
    </source>
</evidence>
<dbReference type="GO" id="GO:0005856">
    <property type="term" value="C:cytoskeleton"/>
    <property type="evidence" value="ECO:0007669"/>
    <property type="project" value="UniProtKB-SubCell"/>
</dbReference>
<protein>
    <submittedName>
        <fullName evidence="18">Calponin-homology (CH) domain-containing protein</fullName>
    </submittedName>
</protein>
<accession>A0A1I8GVC4</accession>
<dbReference type="PROSITE" id="PS00019">
    <property type="entry name" value="ACTININ_1"/>
    <property type="match status" value="1"/>
</dbReference>
<comment type="similarity">
    <text evidence="4">Belongs to the nesprin family.</text>
</comment>
<keyword evidence="11" id="KW-0009">Actin-binding</keyword>
<comment type="subcellular location">
    <subcellularLocation>
        <location evidence="3">Cytoplasm</location>
        <location evidence="3">Cytoskeleton</location>
    </subcellularLocation>
    <subcellularLocation>
        <location evidence="2">Cytoplasm</location>
        <location evidence="2">Myofibril</location>
        <location evidence="2">Sarcomere</location>
    </subcellularLocation>
    <subcellularLocation>
        <location evidence="1">Nucleus membrane</location>
    </subcellularLocation>
</comment>
<evidence type="ECO:0000256" key="5">
    <source>
        <dbReference type="ARBA" id="ARBA00022490"/>
    </source>
</evidence>
<evidence type="ECO:0000256" key="11">
    <source>
        <dbReference type="ARBA" id="ARBA00023203"/>
    </source>
</evidence>
<dbReference type="GO" id="GO:0030017">
    <property type="term" value="C:sarcomere"/>
    <property type="evidence" value="ECO:0007669"/>
    <property type="project" value="UniProtKB-SubCell"/>
</dbReference>
<dbReference type="Gene3D" id="1.10.418.10">
    <property type="entry name" value="Calponin-like domain"/>
    <property type="match status" value="2"/>
</dbReference>
<dbReference type="Gene3D" id="1.20.58.60">
    <property type="match status" value="4"/>
</dbReference>
<feature type="region of interest" description="Disordered" evidence="15">
    <location>
        <begin position="53"/>
        <end position="84"/>
    </location>
</feature>
<evidence type="ECO:0000256" key="14">
    <source>
        <dbReference type="SAM" id="Coils"/>
    </source>
</evidence>
<dbReference type="WBParaSite" id="maker-uti_cns_0003115-snap-gene-0.4-mRNA-1">
    <property type="protein sequence ID" value="maker-uti_cns_0003115-snap-gene-0.4-mRNA-1"/>
    <property type="gene ID" value="maker-uti_cns_0003115-snap-gene-0.4"/>
</dbReference>
<feature type="coiled-coil region" evidence="14">
    <location>
        <begin position="1616"/>
        <end position="1646"/>
    </location>
</feature>
<evidence type="ECO:0000256" key="1">
    <source>
        <dbReference type="ARBA" id="ARBA00004126"/>
    </source>
</evidence>
<dbReference type="InterPro" id="IPR057057">
    <property type="entry name" value="Spectrin_SYNE1"/>
</dbReference>
<evidence type="ECO:0000256" key="7">
    <source>
        <dbReference type="ARBA" id="ARBA00022737"/>
    </source>
</evidence>
<dbReference type="InterPro" id="IPR047291">
    <property type="entry name" value="CH_SYNE1_rpt2"/>
</dbReference>
<dbReference type="InterPro" id="IPR001589">
    <property type="entry name" value="Actinin_actin-bd_CS"/>
</dbReference>
<feature type="coiled-coil region" evidence="14">
    <location>
        <begin position="1255"/>
        <end position="1318"/>
    </location>
</feature>
<keyword evidence="7" id="KW-0677">Repeat</keyword>
<name>A0A1I8GVC4_9PLAT</name>
<dbReference type="FunFam" id="1.10.418.10:FF:000033">
    <property type="entry name" value="nesprin-1 isoform X1"/>
    <property type="match status" value="1"/>
</dbReference>
<dbReference type="InterPro" id="IPR052403">
    <property type="entry name" value="LINC-complex_assoc"/>
</dbReference>
<feature type="compositionally biased region" description="Gly residues" evidence="15">
    <location>
        <begin position="59"/>
        <end position="68"/>
    </location>
</feature>
<feature type="domain" description="Calponin-homology (CH)" evidence="16">
    <location>
        <begin position="713"/>
        <end position="818"/>
    </location>
</feature>
<evidence type="ECO:0000256" key="2">
    <source>
        <dbReference type="ARBA" id="ARBA00004204"/>
    </source>
</evidence>
<evidence type="ECO:0000256" key="8">
    <source>
        <dbReference type="ARBA" id="ARBA00022989"/>
    </source>
</evidence>
<dbReference type="InterPro" id="IPR036872">
    <property type="entry name" value="CH_dom_sf"/>
</dbReference>
<sequence>GQGGADVVGAVADQHLVKLLAEQSHLESGLAAAGIQSVGEQLAEAGRLQAKPAALGCPAGPGGQGGRVGQPEHNGKEARSVPHIDRAGVASSFSDVSAAASPGFSGSASFISTSGLASFASASSRRTSSSLATSWALSPRESRPRDSSSRLRSATFIACRLDSWLALPAADVSASESSAVAAVAEASADSDCGGSVFSFGRRTAGVSIVSSRLPLLILFRWRGRRRRRRIDKSVNSLAYDFGKPAPLFGIGNGSPDVGQKIDPSQAPGMSDSRVNQHHGIALDILAINRRAPRATEGQRIGWGRLAIAAANEAAEEAQSVSQADATETRVGGGLGQRAGLTSMAAEATDAALSHQRRRASALVQPPQAAGRGRVDIKSRDGPHWLAKQQQEGSTSLVEARALFYRDMSANVREVDRSLSPLPSPLSQMPPVLGRSADGRTGLALFQASWLNAFAWDDTRRQHRQESDHSQELLTQRSQESLADSDSIALELFDFPEDASPAVADADEGKHRAESQWILRPSLAMSQVKLQPMTPVSKAVPKVTTSENASEVAANSSDADGVDITDVIDAAIVIFRYEQERVQKKTFTNWINTYLITCQPPCKISDLFTEIKDGTRLLLLLEVLSGNKLQKENRGNMQRVHCLSNVRTALSFLESKQIKLVNINPADIVDGKPTIVLGLMWTIILYFQIEEQEDMIRKSLEGTELAERGELFKGSAKKALLAWAQNNLGDKYDVDLKDFGSSWRDGAAFNAMVHNIDPSLVDMDALRSRSNRENLEAAFQAAENGLNIPRLLDAEDVDVDKPDEKSIMTYIAQFLKAYPEGGKNRPKLQDQLDAARQAGEKERLDLDSINDFCRKVESEAPNGDYQTLAELQAERDNLQPSVEDLAKRSKDGRLLSTPPADVDAALAAWRQADDQLRKLRWRLDAELPGDFGRIGQWLGRAEACLYQDWPADDAPDDSAAEELSERLREHNEVFSEDPQSVRRDLQAARRAPPAGVSDAQIANMDTRLGRVIADEPDVRRRLEFLEPKRRLLASLAQCERKLPLWTGKCGKQQEVEDLFSDYNAFVIDGKLVDGVEQALDSLRKQAEPMRKRDPSGSREADRFLSDTRKRWDKVKRDVQGAGGPLEKAISCWKTYSRLSVEFNDWLPDAEQALRSTPDERDRFFADIRKRESDMRELNEAASYLTGCCVEPVASEIRTQQQTIGRRWKALFEDFKKTEKLDSLERNRRDYHDGSGRLRDWLDRSETLADAEVACSREKVKESLDQIQELVDQQEAMEGEFKTLSKAAQDMAKELPKASLDEMLASLKEARERLQKVRRSLPEKGRGLRGILPQIETLESGLDDLAKWTELGESLMADLGGEIDPVSLPDKTDAYKNHFSQAPAYKTSLDNKTRALAKIKASRVKGLNVTDLEQQLTDLNQRFKDLTGSTKAWDRKLDQWGKLWTVYGQNKEALRDWLDRATQEILTEAPKRKLRLTCRDLEDRLSRRLNEAGETLQQHQERFEACEPLNEILKDHEDYFFDSDFKPFCSQAVKDLMTSSEALCQLCPEEGSGPTERAEDLSDRLDGLMTMAEALQSKLKNLPEKWNNFNDKLKDINAFAKEAQELLDKLHNGESLSAEEYKATLERLQQLAKEIKEQQSNAEDARALFDELAPNSDPNDVEESQREMDEAFDALAALVPEIGETLQRAPVMARALDYRESVEAKKRLLDEADGQLGSEEPLNDKEAARRQLSELRELRARLLDSEKAAIAADLAEGDKLNRERHCPAFVAEKRADLDEKWRSANEAADERQKKLEAALGNWAGFIDCRDGVDRLLDEADAIADRSGNLPGGSDAIRGDIEVKERLLRRLSAGEAQLEELRRLAELLKADASPEKAAELDDMVQEAEARLSDASAKVFGQVGDLRDKDRQWRQLYDDLDGFEASMKDREALMDRAADRSLNPEERHALAQDLADSVRAAMEQLEKLEAGSRELIDSAELNDETERTRARLERLRNRLEELQISSDERAKETAAQGLEEYEAMTLNADKLTGFLQSAEEYLASSVPKVTTLEELET</sequence>
<dbReference type="SMART" id="SM00150">
    <property type="entry name" value="SPEC"/>
    <property type="match status" value="5"/>
</dbReference>
<dbReference type="Proteomes" id="UP000095280">
    <property type="component" value="Unplaced"/>
</dbReference>
<evidence type="ECO:0000313" key="17">
    <source>
        <dbReference type="Proteomes" id="UP000095280"/>
    </source>
</evidence>
<feature type="coiled-coil region" evidence="14">
    <location>
        <begin position="1841"/>
        <end position="1894"/>
    </location>
</feature>
<feature type="domain" description="Calponin-homology (CH)" evidence="16">
    <location>
        <begin position="580"/>
        <end position="687"/>
    </location>
</feature>
<dbReference type="FunFam" id="1.10.418.10:FF:000037">
    <property type="entry name" value="nesprin-1 isoform X1"/>
    <property type="match status" value="1"/>
</dbReference>
<proteinExistence type="inferred from homology"/>
<keyword evidence="6" id="KW-0812">Transmembrane</keyword>
<dbReference type="Pfam" id="PF00307">
    <property type="entry name" value="CH"/>
    <property type="match status" value="2"/>
</dbReference>
<organism evidence="17 18">
    <name type="scientific">Macrostomum lignano</name>
    <dbReference type="NCBI Taxonomy" id="282301"/>
    <lineage>
        <taxon>Eukaryota</taxon>
        <taxon>Metazoa</taxon>
        <taxon>Spiralia</taxon>
        <taxon>Lophotrochozoa</taxon>
        <taxon>Platyhelminthes</taxon>
        <taxon>Rhabditophora</taxon>
        <taxon>Macrostomorpha</taxon>
        <taxon>Macrostomida</taxon>
        <taxon>Macrostomidae</taxon>
        <taxon>Macrostomum</taxon>
    </lineage>
</organism>
<evidence type="ECO:0000256" key="9">
    <source>
        <dbReference type="ARBA" id="ARBA00023054"/>
    </source>
</evidence>
<feature type="compositionally biased region" description="Basic and acidic residues" evidence="15">
    <location>
        <begin position="73"/>
        <end position="84"/>
    </location>
</feature>
<dbReference type="SUPFAM" id="SSF46966">
    <property type="entry name" value="Spectrin repeat"/>
    <property type="match status" value="6"/>
</dbReference>
<dbReference type="CDD" id="cd21243">
    <property type="entry name" value="CH_SYNE1_rpt2"/>
    <property type="match status" value="1"/>
</dbReference>